<evidence type="ECO:0000256" key="6">
    <source>
        <dbReference type="ARBA" id="ARBA00022989"/>
    </source>
</evidence>
<dbReference type="PROSITE" id="PS50928">
    <property type="entry name" value="ABC_TM1"/>
    <property type="match status" value="2"/>
</dbReference>
<comment type="similarity">
    <text evidence="8">Belongs to the binding-protein-dependent transport system permease family.</text>
</comment>
<keyword evidence="6 8" id="KW-1133">Transmembrane helix</keyword>
<feature type="transmembrane region" description="Helical" evidence="8">
    <location>
        <begin position="371"/>
        <end position="395"/>
    </location>
</feature>
<dbReference type="Proteomes" id="UP000026913">
    <property type="component" value="Chromosome"/>
</dbReference>
<evidence type="ECO:0000256" key="7">
    <source>
        <dbReference type="ARBA" id="ARBA00023136"/>
    </source>
</evidence>
<evidence type="ECO:0000256" key="1">
    <source>
        <dbReference type="ARBA" id="ARBA00004429"/>
    </source>
</evidence>
<dbReference type="GO" id="GO:0005886">
    <property type="term" value="C:plasma membrane"/>
    <property type="evidence" value="ECO:0007669"/>
    <property type="project" value="UniProtKB-SubCell"/>
</dbReference>
<sequence>MIPESLPTGIPAAIPVNLRRRARGVFAGRGGAWVIGLSVLVSLLALMPIAFVIGVSVQTGWATLVPLVFRPRVGELLINTVLLVVITIPLCISLGLALAWLTERTNLPGRRGWSLLAIAPLAVPAFVHSYAWVSLVPPIHGLFAGILVSVIAYFPFLYLPIAATLRRLDPAIEDVAESLGLKPWAIFFRVVLPQLRLAICGGALLVGLHLLAEYGLYAMIRFDTFTTAIFDQFKSTFNGPAAHMLASVLALCCLLMLTVESAARGTARYARVGSGSAREQRVVRLDAQATVLGLMLQITTCALALGVPLITLGKWLIAGGPQVWDLAELVPALEQTLLLGICGAVLTTCAAIPIAWLSIRSPGRLQRLLESCNYITSSLPGIVVALALVTITIHFARPIYQTTITVLLAYLLMFLPRALVSLRAGIAQAPVELENMARSLGRSPARALWLITLRLAAPGAAAGAALVFLAITNELTATLLLAPNGTRTLATGFWALTSEIDYAAAAPYALLMIVLSLPLTAILYYQSKRTAGR</sequence>
<accession>A0A024E4R4</accession>
<dbReference type="Gene3D" id="1.10.3720.10">
    <property type="entry name" value="MetI-like"/>
    <property type="match status" value="2"/>
</dbReference>
<feature type="transmembrane region" description="Helical" evidence="8">
    <location>
        <begin position="76"/>
        <end position="101"/>
    </location>
</feature>
<feature type="transmembrane region" description="Helical" evidence="8">
    <location>
        <begin position="113"/>
        <end position="133"/>
    </location>
</feature>
<keyword evidence="7 8" id="KW-0472">Membrane</keyword>
<name>A0A024E4R4_9PSED</name>
<feature type="transmembrane region" description="Helical" evidence="8">
    <location>
        <begin position="291"/>
        <end position="317"/>
    </location>
</feature>
<gene>
    <name evidence="10" type="ORF">OU5_0506</name>
</gene>
<evidence type="ECO:0000256" key="3">
    <source>
        <dbReference type="ARBA" id="ARBA00022475"/>
    </source>
</evidence>
<dbReference type="PANTHER" id="PTHR43357:SF3">
    <property type="entry name" value="FE(3+)-TRANSPORT SYSTEM PERMEASE PROTEIN FBPB 2"/>
    <property type="match status" value="1"/>
</dbReference>
<dbReference type="EMBL" id="CP005960">
    <property type="protein sequence ID" value="AHZ67585.1"/>
    <property type="molecule type" value="Genomic_DNA"/>
</dbReference>
<feature type="domain" description="ABC transmembrane type-1" evidence="9">
    <location>
        <begin position="333"/>
        <end position="523"/>
    </location>
</feature>
<dbReference type="AlphaFoldDB" id="A0A024E4R4"/>
<feature type="domain" description="ABC transmembrane type-1" evidence="9">
    <location>
        <begin position="77"/>
        <end position="260"/>
    </location>
</feature>
<evidence type="ECO:0000256" key="5">
    <source>
        <dbReference type="ARBA" id="ARBA00022692"/>
    </source>
</evidence>
<reference evidence="10 11" key="1">
    <citation type="journal article" date="2012" name="J. Bacteriol.">
        <title>Genome sequence of cold-adapted Pseudomonas mandelii strain JR-1.</title>
        <authorList>
            <person name="Jang S.H."/>
            <person name="Kim J."/>
            <person name="Kim J."/>
            <person name="Hong S."/>
            <person name="Lee C."/>
        </authorList>
    </citation>
    <scope>NUCLEOTIDE SEQUENCE [LARGE SCALE GENOMIC DNA]</scope>
    <source>
        <strain evidence="10 11">JR-1</strain>
    </source>
</reference>
<feature type="transmembrane region" description="Helical" evidence="8">
    <location>
        <begin position="407"/>
        <end position="426"/>
    </location>
</feature>
<feature type="transmembrane region" description="Helical" evidence="8">
    <location>
        <begin position="240"/>
        <end position="259"/>
    </location>
</feature>
<dbReference type="SUPFAM" id="SSF161098">
    <property type="entry name" value="MetI-like"/>
    <property type="match status" value="2"/>
</dbReference>
<organism evidence="10 11">
    <name type="scientific">Pseudomonas mandelii JR-1</name>
    <dbReference type="NCBI Taxonomy" id="1147786"/>
    <lineage>
        <taxon>Bacteria</taxon>
        <taxon>Pseudomonadati</taxon>
        <taxon>Pseudomonadota</taxon>
        <taxon>Gammaproteobacteria</taxon>
        <taxon>Pseudomonadales</taxon>
        <taxon>Pseudomonadaceae</taxon>
        <taxon>Pseudomonas</taxon>
    </lineage>
</organism>
<feature type="transmembrane region" description="Helical" evidence="8">
    <location>
        <begin position="502"/>
        <end position="525"/>
    </location>
</feature>
<dbReference type="KEGG" id="pman:OU5_0506"/>
<feature type="transmembrane region" description="Helical" evidence="8">
    <location>
        <begin position="139"/>
        <end position="159"/>
    </location>
</feature>
<feature type="transmembrane region" description="Helical" evidence="8">
    <location>
        <begin position="197"/>
        <end position="220"/>
    </location>
</feature>
<dbReference type="PANTHER" id="PTHR43357">
    <property type="entry name" value="INNER MEMBRANE ABC TRANSPORTER PERMEASE PROTEIN YDCV"/>
    <property type="match status" value="1"/>
</dbReference>
<dbReference type="HOGENOM" id="CLU_021838_0_0_6"/>
<dbReference type="InterPro" id="IPR035906">
    <property type="entry name" value="MetI-like_sf"/>
</dbReference>
<dbReference type="InterPro" id="IPR000515">
    <property type="entry name" value="MetI-like"/>
</dbReference>
<feature type="transmembrane region" description="Helical" evidence="8">
    <location>
        <begin position="337"/>
        <end position="359"/>
    </location>
</feature>
<evidence type="ECO:0000259" key="9">
    <source>
        <dbReference type="PROSITE" id="PS50928"/>
    </source>
</evidence>
<feature type="transmembrane region" description="Helical" evidence="8">
    <location>
        <begin position="447"/>
        <end position="471"/>
    </location>
</feature>
<evidence type="ECO:0000256" key="2">
    <source>
        <dbReference type="ARBA" id="ARBA00022448"/>
    </source>
</evidence>
<dbReference type="CDD" id="cd06261">
    <property type="entry name" value="TM_PBP2"/>
    <property type="match status" value="2"/>
</dbReference>
<comment type="subcellular location">
    <subcellularLocation>
        <location evidence="1">Cell inner membrane</location>
        <topology evidence="1">Multi-pass membrane protein</topology>
    </subcellularLocation>
    <subcellularLocation>
        <location evidence="8">Cell membrane</location>
        <topology evidence="8">Multi-pass membrane protein</topology>
    </subcellularLocation>
</comment>
<evidence type="ECO:0000256" key="4">
    <source>
        <dbReference type="ARBA" id="ARBA00022519"/>
    </source>
</evidence>
<evidence type="ECO:0000313" key="10">
    <source>
        <dbReference type="EMBL" id="AHZ67585.1"/>
    </source>
</evidence>
<keyword evidence="4" id="KW-0997">Cell inner membrane</keyword>
<evidence type="ECO:0000313" key="11">
    <source>
        <dbReference type="Proteomes" id="UP000026913"/>
    </source>
</evidence>
<dbReference type="Pfam" id="PF00528">
    <property type="entry name" value="BPD_transp_1"/>
    <property type="match status" value="2"/>
</dbReference>
<dbReference type="GO" id="GO:0055085">
    <property type="term" value="P:transmembrane transport"/>
    <property type="evidence" value="ECO:0007669"/>
    <property type="project" value="InterPro"/>
</dbReference>
<feature type="transmembrane region" description="Helical" evidence="8">
    <location>
        <begin position="30"/>
        <end position="56"/>
    </location>
</feature>
<keyword evidence="3" id="KW-1003">Cell membrane</keyword>
<protein>
    <submittedName>
        <fullName evidence="10">Binding-protein dependent transport system inner membrane protein</fullName>
    </submittedName>
</protein>
<keyword evidence="5 8" id="KW-0812">Transmembrane</keyword>
<evidence type="ECO:0000256" key="8">
    <source>
        <dbReference type="RuleBase" id="RU363032"/>
    </source>
</evidence>
<keyword evidence="2 8" id="KW-0813">Transport</keyword>
<proteinExistence type="inferred from homology"/>